<name>A0ACC2P237_9HYME</name>
<organism evidence="1 2">
    <name type="scientific">Eretmocerus hayati</name>
    <dbReference type="NCBI Taxonomy" id="131215"/>
    <lineage>
        <taxon>Eukaryota</taxon>
        <taxon>Metazoa</taxon>
        <taxon>Ecdysozoa</taxon>
        <taxon>Arthropoda</taxon>
        <taxon>Hexapoda</taxon>
        <taxon>Insecta</taxon>
        <taxon>Pterygota</taxon>
        <taxon>Neoptera</taxon>
        <taxon>Endopterygota</taxon>
        <taxon>Hymenoptera</taxon>
        <taxon>Apocrita</taxon>
        <taxon>Proctotrupomorpha</taxon>
        <taxon>Chalcidoidea</taxon>
        <taxon>Aphelinidae</taxon>
        <taxon>Aphelininae</taxon>
        <taxon>Eretmocerus</taxon>
    </lineage>
</organism>
<evidence type="ECO:0000313" key="1">
    <source>
        <dbReference type="EMBL" id="KAJ8677465.1"/>
    </source>
</evidence>
<comment type="caution">
    <text evidence="1">The sequence shown here is derived from an EMBL/GenBank/DDBJ whole genome shotgun (WGS) entry which is preliminary data.</text>
</comment>
<keyword evidence="2" id="KW-1185">Reference proteome</keyword>
<proteinExistence type="predicted"/>
<reference evidence="1" key="1">
    <citation type="submission" date="2023-04" db="EMBL/GenBank/DDBJ databases">
        <title>A chromosome-level genome assembly of the parasitoid wasp Eretmocerus hayati.</title>
        <authorList>
            <person name="Zhong Y."/>
            <person name="Liu S."/>
            <person name="Liu Y."/>
        </authorList>
    </citation>
    <scope>NUCLEOTIDE SEQUENCE</scope>
    <source>
        <strain evidence="1">ZJU_SS_LIU_2023</strain>
    </source>
</reference>
<dbReference type="Proteomes" id="UP001239111">
    <property type="component" value="Chromosome 2"/>
</dbReference>
<gene>
    <name evidence="1" type="ORF">QAD02_013252</name>
</gene>
<protein>
    <submittedName>
        <fullName evidence="1">Uncharacterized protein</fullName>
    </submittedName>
</protein>
<accession>A0ACC2P237</accession>
<dbReference type="EMBL" id="CM056742">
    <property type="protein sequence ID" value="KAJ8677465.1"/>
    <property type="molecule type" value="Genomic_DNA"/>
</dbReference>
<sequence length="378" mass="42102">MPIVHCGVQTDKVIQVSDLRTVLTNPLNAHSIQNNNQRDENINRMHGELPVDLQTSESDHYAPSSAASMSIQTDLRRLSLTSHLLSSNSDPQSVTVLQPSPSPSSTDASYNMRPTYTELVPMTPNRAPLTCRTPIANPSTSYLTADVSNCNLTTAPISAEILAFSTTLTQLDTSRPIPDEIPSTSYLDGIFQVSTPSYNPLHSETNGGTNDTLGSDIDEQSREGLAHPVPMLVELTSPMEQESSNQDHEFDESESEIIEDPLAQDDSDTTGVCDSRTTKRGPFNAEEIRLQRKREINRLRQERLRKRKRKELQNTISKPCHLCGKLHTEHPTQWAACTRCRKTFAGRKCLAGLGLKLFQCKTCMTSKCDKKREDKHIE</sequence>
<evidence type="ECO:0000313" key="2">
    <source>
        <dbReference type="Proteomes" id="UP001239111"/>
    </source>
</evidence>